<accession>A0A4Z2CQV4</accession>
<dbReference type="Proteomes" id="UP000311919">
    <property type="component" value="Unassembled WGS sequence"/>
</dbReference>
<reference evidence="1 2" key="1">
    <citation type="submission" date="2019-03" db="EMBL/GenBank/DDBJ databases">
        <title>An improved genome assembly of the fluke Schistosoma japonicum.</title>
        <authorList>
            <person name="Hu W."/>
            <person name="Luo F."/>
            <person name="Yin M."/>
            <person name="Mo X."/>
            <person name="Sun C."/>
            <person name="Wu Q."/>
            <person name="Zhu B."/>
            <person name="Xiang M."/>
            <person name="Wang J."/>
            <person name="Wang Y."/>
            <person name="Zhang T."/>
            <person name="Xu B."/>
            <person name="Zheng H."/>
            <person name="Feng Z."/>
        </authorList>
    </citation>
    <scope>NUCLEOTIDE SEQUENCE [LARGE SCALE GENOMIC DNA]</scope>
    <source>
        <strain evidence="1">HuSjv2</strain>
        <tissue evidence="1">Worms</tissue>
    </source>
</reference>
<comment type="caution">
    <text evidence="1">The sequence shown here is derived from an EMBL/GenBank/DDBJ whole genome shotgun (WGS) entry which is preliminary data.</text>
</comment>
<dbReference type="EMBL" id="SKCS01000460">
    <property type="protein sequence ID" value="TNN06558.1"/>
    <property type="molecule type" value="Genomic_DNA"/>
</dbReference>
<sequence length="115" mass="13249">YSTKKITNMKLQIFILTILLIEYGQCGVKDLLELRDLIHPTTTTPQTTATVMLGDLKKSNKLSELYFGGLFQLFWLVDLMSCVCQMIRNCTSKSVFSFQAEVIRDMFNVLSMYLF</sequence>
<gene>
    <name evidence="1" type="ORF">EWB00_008311</name>
</gene>
<name>A0A4Z2CQV4_SCHJA</name>
<dbReference type="AlphaFoldDB" id="A0A4Z2CQV4"/>
<organism evidence="1 2">
    <name type="scientific">Schistosoma japonicum</name>
    <name type="common">Blood fluke</name>
    <dbReference type="NCBI Taxonomy" id="6182"/>
    <lineage>
        <taxon>Eukaryota</taxon>
        <taxon>Metazoa</taxon>
        <taxon>Spiralia</taxon>
        <taxon>Lophotrochozoa</taxon>
        <taxon>Platyhelminthes</taxon>
        <taxon>Trematoda</taxon>
        <taxon>Digenea</taxon>
        <taxon>Strigeidida</taxon>
        <taxon>Schistosomatoidea</taxon>
        <taxon>Schistosomatidae</taxon>
        <taxon>Schistosoma</taxon>
    </lineage>
</organism>
<evidence type="ECO:0000313" key="2">
    <source>
        <dbReference type="Proteomes" id="UP000311919"/>
    </source>
</evidence>
<proteinExistence type="predicted"/>
<keyword evidence="2" id="KW-1185">Reference proteome</keyword>
<feature type="non-terminal residue" evidence="1">
    <location>
        <position position="1"/>
    </location>
</feature>
<protein>
    <submittedName>
        <fullName evidence="1">Uncharacterized protein</fullName>
    </submittedName>
</protein>
<evidence type="ECO:0000313" key="1">
    <source>
        <dbReference type="EMBL" id="TNN06558.1"/>
    </source>
</evidence>